<evidence type="ECO:0000313" key="3">
    <source>
        <dbReference type="EMBL" id="TYR19660.1"/>
    </source>
</evidence>
<organism evidence="3 4">
    <name type="scientific">Corynebacterium urealyticum</name>
    <dbReference type="NCBI Taxonomy" id="43771"/>
    <lineage>
        <taxon>Bacteria</taxon>
        <taxon>Bacillati</taxon>
        <taxon>Actinomycetota</taxon>
        <taxon>Actinomycetes</taxon>
        <taxon>Mycobacteriales</taxon>
        <taxon>Corynebacteriaceae</taxon>
        <taxon>Corynebacterium</taxon>
    </lineage>
</organism>
<accession>A0A5D4FZE1</accession>
<dbReference type="EMBL" id="VSZI01000001">
    <property type="protein sequence ID" value="TYR19660.1"/>
    <property type="molecule type" value="Genomic_DNA"/>
</dbReference>
<name>A0A5D4FZE1_9CORY</name>
<evidence type="ECO:0000256" key="1">
    <source>
        <dbReference type="SAM" id="MobiDB-lite"/>
    </source>
</evidence>
<dbReference type="Proteomes" id="UP000324726">
    <property type="component" value="Unassembled WGS sequence"/>
</dbReference>
<gene>
    <name evidence="3" type="ORF">FYJ87_01185</name>
</gene>
<evidence type="ECO:0000259" key="2">
    <source>
        <dbReference type="Pfam" id="PF13338"/>
    </source>
</evidence>
<dbReference type="Pfam" id="PF13338">
    <property type="entry name" value="AbiEi_4"/>
    <property type="match status" value="1"/>
</dbReference>
<sequence>MSTSEALAILGELSSQQWGLATSAQAKAEGIGLHTLRRLAEQGTLTRVRHGVYASSSTALTPEVEAQAQWLALRPEQMAADRIYDPSLAGEAVISHTTAAELWGIGDLWAGGVHFTVAKRRQSRQPDVHFHRAELPEKDWVIHPECGLPITTATRTIADLAQEGHGPSHLFGLVSDAAGKDLVTKKELLDALSGNEDAFGVRKGSRQELDTLLGDYFPESESAREARLAVTQAINPFQQRLTLIEKAMKSYNSGIQQLLTEHLSGIGPDISNILKQASSGTYAEKILREPPWGNAILKIGPIPGLDSPPTSKQENRESSSDDGSETNS</sequence>
<dbReference type="InterPro" id="IPR025159">
    <property type="entry name" value="AbiEi_N"/>
</dbReference>
<dbReference type="RefSeq" id="WP_148811404.1">
    <property type="nucleotide sequence ID" value="NZ_VSZI01000001.1"/>
</dbReference>
<feature type="region of interest" description="Disordered" evidence="1">
    <location>
        <begin position="298"/>
        <end position="328"/>
    </location>
</feature>
<protein>
    <recommendedName>
        <fullName evidence="2">AbiEi antitoxin N-terminal domain-containing protein</fullName>
    </recommendedName>
</protein>
<evidence type="ECO:0000313" key="4">
    <source>
        <dbReference type="Proteomes" id="UP000324726"/>
    </source>
</evidence>
<proteinExistence type="predicted"/>
<feature type="domain" description="AbiEi antitoxin N-terminal" evidence="2">
    <location>
        <begin position="12"/>
        <end position="54"/>
    </location>
</feature>
<comment type="caution">
    <text evidence="3">The sequence shown here is derived from an EMBL/GenBank/DDBJ whole genome shotgun (WGS) entry which is preliminary data.</text>
</comment>
<dbReference type="AlphaFoldDB" id="A0A5D4FZE1"/>
<reference evidence="3 4" key="1">
    <citation type="submission" date="2019-08" db="EMBL/GenBank/DDBJ databases">
        <title>Draft genome of C. urealyticum strain VH4248.</title>
        <authorList>
            <person name="Navas J."/>
        </authorList>
    </citation>
    <scope>NUCLEOTIDE SEQUENCE [LARGE SCALE GENOMIC DNA]</scope>
    <source>
        <strain evidence="3 4">VH4248</strain>
    </source>
</reference>